<evidence type="ECO:0000313" key="3">
    <source>
        <dbReference type="EMBL" id="PVA11433.1"/>
    </source>
</evidence>
<feature type="domain" description="Abortive infection phage resistance protein N-terminal" evidence="2">
    <location>
        <begin position="31"/>
        <end position="183"/>
    </location>
</feature>
<gene>
    <name evidence="3" type="ORF">DC366_00115</name>
</gene>
<keyword evidence="4" id="KW-1185">Reference proteome</keyword>
<accession>A0A2T7GAK2</accession>
<protein>
    <submittedName>
        <fullName evidence="3">AIPR protein</fullName>
    </submittedName>
</protein>
<dbReference type="Pfam" id="PF22879">
    <property type="entry name" value="AIPR_N"/>
    <property type="match status" value="1"/>
</dbReference>
<sequence>MAIGVDEFAKDFFQEILSEADAAGQFVETVFFEKFCTFLTDAGELDTADRADYRGPPNSGIRVDGYGGDPVNASGTLSLIIADFHQSAQIGRLIQTEMNAIFQRLYKFLQRALDPKWRNALEETSPAFGLADLIAQRWSRITHIRMFLISNRELSDRVEGREADKIDGRTVTYSVWDIKRLHRFATVGHGREEIEIDLEKDFGGVLSLLPAHLSADEYEAYLAVVPGQMLASIYDRWGARLLEQNVRVFLQARGNVNKGIRNTLENDPSMFFAYNNGITATAEAVTTEERNGLLVLTGVRNLQIVNGGQTTASIHMAMRNKVDLSKVFVQMKLSIVDEEQTEEVVPKISEFANSQNRVNAADFFANHPFHVRMEDFSRRIYAPSPDGTFRETRWFYERARGQFNDARSRLTPAQRKKFDLEHPRAQLFSKTDLAKFLNVWEQKPDKVSLGAQKNFAHFAHGIGQAWKKNDDNFNEAFFKEAVAKAIVFKSTEKIVSDQPWYEGGYRANIVAYAIAKMARDTEEMKRVVDFQSIWNSQSISAAMEQALAQAAREVHDILIDPPSGIRNITEWAKKQACWDRVQKMSIDWPESFLEELISREEQKDRKREGRKDQKLLNGIEAQTAVVNAGGSFWQQVREWGLGRRLLSERDIGVLTAASRVPEKLPSEKQAALIVDIYSRLKLEGLDLDIP</sequence>
<name>A0A2T7GAK2_9RHOB</name>
<organism evidence="3 4">
    <name type="scientific">Pelagivirga sediminicola</name>
    <dbReference type="NCBI Taxonomy" id="2170575"/>
    <lineage>
        <taxon>Bacteria</taxon>
        <taxon>Pseudomonadati</taxon>
        <taxon>Pseudomonadota</taxon>
        <taxon>Alphaproteobacteria</taxon>
        <taxon>Rhodobacterales</taxon>
        <taxon>Paracoccaceae</taxon>
        <taxon>Pelagivirga</taxon>
    </lineage>
</organism>
<dbReference type="InterPro" id="IPR055101">
    <property type="entry name" value="AIPR_N"/>
</dbReference>
<evidence type="ECO:0000259" key="2">
    <source>
        <dbReference type="Pfam" id="PF22879"/>
    </source>
</evidence>
<proteinExistence type="predicted"/>
<dbReference type="Pfam" id="PF10592">
    <property type="entry name" value="AIPR"/>
    <property type="match status" value="1"/>
</dbReference>
<evidence type="ECO:0000259" key="1">
    <source>
        <dbReference type="Pfam" id="PF10592"/>
    </source>
</evidence>
<dbReference type="OrthoDB" id="9806213at2"/>
<comment type="caution">
    <text evidence="3">The sequence shown here is derived from an EMBL/GenBank/DDBJ whole genome shotgun (WGS) entry which is preliminary data.</text>
</comment>
<dbReference type="EMBL" id="QCYH01000001">
    <property type="protein sequence ID" value="PVA11433.1"/>
    <property type="molecule type" value="Genomic_DNA"/>
</dbReference>
<dbReference type="InterPro" id="IPR018891">
    <property type="entry name" value="AIPR_C"/>
</dbReference>
<dbReference type="AlphaFoldDB" id="A0A2T7GAK2"/>
<dbReference type="RefSeq" id="WP_108690178.1">
    <property type="nucleotide sequence ID" value="NZ_QCYH01000001.1"/>
</dbReference>
<evidence type="ECO:0000313" key="4">
    <source>
        <dbReference type="Proteomes" id="UP000244446"/>
    </source>
</evidence>
<feature type="domain" description="Abortive phage infection protein C-terminal" evidence="1">
    <location>
        <begin position="242"/>
        <end position="561"/>
    </location>
</feature>
<dbReference type="Proteomes" id="UP000244446">
    <property type="component" value="Unassembled WGS sequence"/>
</dbReference>
<reference evidence="3 4" key="1">
    <citation type="submission" date="2018-04" db="EMBL/GenBank/DDBJ databases">
        <title>Pelagivirga bohaiensis gen. nov., sp. nov., a bacterium isolated from the Bohai Sea.</title>
        <authorList>
            <person name="Ji X."/>
        </authorList>
    </citation>
    <scope>NUCLEOTIDE SEQUENCE [LARGE SCALE GENOMIC DNA]</scope>
    <source>
        <strain evidence="3 4">BH-SD19</strain>
    </source>
</reference>